<reference evidence="3 4" key="1">
    <citation type="journal article" date="2016" name="Nat. Commun.">
        <title>Extremotolerant tardigrade genome and improved radiotolerance of human cultured cells by tardigrade-unique protein.</title>
        <authorList>
            <person name="Hashimoto T."/>
            <person name="Horikawa D.D."/>
            <person name="Saito Y."/>
            <person name="Kuwahara H."/>
            <person name="Kozuka-Hata H."/>
            <person name="Shin-I T."/>
            <person name="Minakuchi Y."/>
            <person name="Ohishi K."/>
            <person name="Motoyama A."/>
            <person name="Aizu T."/>
            <person name="Enomoto A."/>
            <person name="Kondo K."/>
            <person name="Tanaka S."/>
            <person name="Hara Y."/>
            <person name="Koshikawa S."/>
            <person name="Sagara H."/>
            <person name="Miura T."/>
            <person name="Yokobori S."/>
            <person name="Miyagawa K."/>
            <person name="Suzuki Y."/>
            <person name="Kubo T."/>
            <person name="Oyama M."/>
            <person name="Kohara Y."/>
            <person name="Fujiyama A."/>
            <person name="Arakawa K."/>
            <person name="Katayama T."/>
            <person name="Toyoda A."/>
            <person name="Kunieda T."/>
        </authorList>
    </citation>
    <scope>NUCLEOTIDE SEQUENCE [LARGE SCALE GENOMIC DNA]</scope>
    <source>
        <strain evidence="3 4">YOKOZUNA-1</strain>
    </source>
</reference>
<keyword evidence="4" id="KW-1185">Reference proteome</keyword>
<accession>A0A1D1W6F2</accession>
<dbReference type="PANTHER" id="PTHR12872">
    <property type="entry name" value="ALPHA-N-ACETYLGLUCOSAMINIDASE"/>
    <property type="match status" value="1"/>
</dbReference>
<dbReference type="OrthoDB" id="64736at2759"/>
<protein>
    <recommendedName>
        <fullName evidence="2">Alpha-N-acetylglucosaminidase N-terminal domain-containing protein</fullName>
    </recommendedName>
</protein>
<dbReference type="GO" id="GO:0016787">
    <property type="term" value="F:hydrolase activity"/>
    <property type="evidence" value="ECO:0007669"/>
    <property type="project" value="UniProtKB-KW"/>
</dbReference>
<gene>
    <name evidence="3" type="primary">RvY_16571-1</name>
    <name evidence="3" type="synonym">RvY_16571.1</name>
    <name evidence="3" type="ORF">RvY_16571</name>
</gene>
<name>A0A1D1W6F2_RAMVA</name>
<dbReference type="Gene3D" id="3.30.379.10">
    <property type="entry name" value="Chitobiase/beta-hexosaminidase domain 2-like"/>
    <property type="match status" value="1"/>
</dbReference>
<evidence type="ECO:0000313" key="4">
    <source>
        <dbReference type="Proteomes" id="UP000186922"/>
    </source>
</evidence>
<evidence type="ECO:0000256" key="1">
    <source>
        <dbReference type="ARBA" id="ARBA00022801"/>
    </source>
</evidence>
<dbReference type="Pfam" id="PF12971">
    <property type="entry name" value="NAGLU_N"/>
    <property type="match status" value="1"/>
</dbReference>
<proteinExistence type="predicted"/>
<dbReference type="InterPro" id="IPR007781">
    <property type="entry name" value="NAGLU"/>
</dbReference>
<feature type="domain" description="Alpha-N-acetylglucosaminidase N-terminal" evidence="2">
    <location>
        <begin position="53"/>
        <end position="138"/>
    </location>
</feature>
<evidence type="ECO:0000313" key="3">
    <source>
        <dbReference type="EMBL" id="GAV06609.1"/>
    </source>
</evidence>
<dbReference type="InterPro" id="IPR024240">
    <property type="entry name" value="NAGLU_N"/>
</dbReference>
<dbReference type="PANTHER" id="PTHR12872:SF1">
    <property type="entry name" value="ALPHA-N-ACETYLGLUCOSAMINIDASE"/>
    <property type="match status" value="1"/>
</dbReference>
<evidence type="ECO:0000259" key="2">
    <source>
        <dbReference type="Pfam" id="PF12971"/>
    </source>
</evidence>
<sequence length="152" mass="17073">MKYYSYETASCLFLVCFTLVSYTIAHDVSLTFPDLRNTILKTKSKADPDIQHAAVEDLIRRLFDPMDASRFLVEVQPEGLGDPAFDAARVTSFGGNVVRIVGNSGTACAFALYHFMKYHCDCQVAWSGRQLHLPEKFPVVSQLVKKADWCEV</sequence>
<keyword evidence="1" id="KW-0378">Hydrolase</keyword>
<organism evidence="3 4">
    <name type="scientific">Ramazzottius varieornatus</name>
    <name type="common">Water bear</name>
    <name type="synonym">Tardigrade</name>
    <dbReference type="NCBI Taxonomy" id="947166"/>
    <lineage>
        <taxon>Eukaryota</taxon>
        <taxon>Metazoa</taxon>
        <taxon>Ecdysozoa</taxon>
        <taxon>Tardigrada</taxon>
        <taxon>Eutardigrada</taxon>
        <taxon>Parachela</taxon>
        <taxon>Hypsibioidea</taxon>
        <taxon>Ramazzottiidae</taxon>
        <taxon>Ramazzottius</taxon>
    </lineage>
</organism>
<comment type="caution">
    <text evidence="3">The sequence shown here is derived from an EMBL/GenBank/DDBJ whole genome shotgun (WGS) entry which is preliminary data.</text>
</comment>
<dbReference type="AlphaFoldDB" id="A0A1D1W6F2"/>
<dbReference type="EMBL" id="BDGG01000013">
    <property type="protein sequence ID" value="GAV06609.1"/>
    <property type="molecule type" value="Genomic_DNA"/>
</dbReference>
<dbReference type="InterPro" id="IPR029018">
    <property type="entry name" value="Hex-like_dom2"/>
</dbReference>
<dbReference type="Proteomes" id="UP000186922">
    <property type="component" value="Unassembled WGS sequence"/>
</dbReference>